<accession>A0ACB6SEC9</accession>
<dbReference type="Proteomes" id="UP000799754">
    <property type="component" value="Unassembled WGS sequence"/>
</dbReference>
<name>A0ACB6SEC9_9PLEO</name>
<reference evidence="1" key="1">
    <citation type="journal article" date="2020" name="Stud. Mycol.">
        <title>101 Dothideomycetes genomes: a test case for predicting lifestyles and emergence of pathogens.</title>
        <authorList>
            <person name="Haridas S."/>
            <person name="Albert R."/>
            <person name="Binder M."/>
            <person name="Bloem J."/>
            <person name="Labutti K."/>
            <person name="Salamov A."/>
            <person name="Andreopoulos B."/>
            <person name="Baker S."/>
            <person name="Barry K."/>
            <person name="Bills G."/>
            <person name="Bluhm B."/>
            <person name="Cannon C."/>
            <person name="Castanera R."/>
            <person name="Culley D."/>
            <person name="Daum C."/>
            <person name="Ezra D."/>
            <person name="Gonzalez J."/>
            <person name="Henrissat B."/>
            <person name="Kuo A."/>
            <person name="Liang C."/>
            <person name="Lipzen A."/>
            <person name="Lutzoni F."/>
            <person name="Magnuson J."/>
            <person name="Mondo S."/>
            <person name="Nolan M."/>
            <person name="Ohm R."/>
            <person name="Pangilinan J."/>
            <person name="Park H.-J."/>
            <person name="Ramirez L."/>
            <person name="Alfaro M."/>
            <person name="Sun H."/>
            <person name="Tritt A."/>
            <person name="Yoshinaga Y."/>
            <person name="Zwiers L.-H."/>
            <person name="Turgeon B."/>
            <person name="Goodwin S."/>
            <person name="Spatafora J."/>
            <person name="Crous P."/>
            <person name="Grigoriev I."/>
        </authorList>
    </citation>
    <scope>NUCLEOTIDE SEQUENCE</scope>
    <source>
        <strain evidence="1">CBS 525.71</strain>
    </source>
</reference>
<keyword evidence="2" id="KW-1185">Reference proteome</keyword>
<evidence type="ECO:0000313" key="2">
    <source>
        <dbReference type="Proteomes" id="UP000799754"/>
    </source>
</evidence>
<dbReference type="EMBL" id="MU006703">
    <property type="protein sequence ID" value="KAF2631960.1"/>
    <property type="molecule type" value="Genomic_DNA"/>
</dbReference>
<evidence type="ECO:0000313" key="1">
    <source>
        <dbReference type="EMBL" id="KAF2631960.1"/>
    </source>
</evidence>
<comment type="caution">
    <text evidence="1">The sequence shown here is derived from an EMBL/GenBank/DDBJ whole genome shotgun (WGS) entry which is preliminary data.</text>
</comment>
<gene>
    <name evidence="1" type="ORF">BU25DRAFT_136668</name>
</gene>
<protein>
    <submittedName>
        <fullName evidence="1">Uncharacterized protein</fullName>
    </submittedName>
</protein>
<sequence>MSKDNVAESAPPQPQLYIRETYFQTPKAVVPPNATPKKAITPTVRSVPATSPPRRDSKKEPTAEHPMGYETAAEPTVITLEEHETLKERLDALFRSTLRAVRKCLCSTSSELDDTESNTAHMLDSYRHHPIYGYGSISAGAKPTSKSDNVWPRAQRQRLSQEGLVAQPTPKGNFII</sequence>
<proteinExistence type="predicted"/>
<organism evidence="1 2">
    <name type="scientific">Macroventuria anomochaeta</name>
    <dbReference type="NCBI Taxonomy" id="301207"/>
    <lineage>
        <taxon>Eukaryota</taxon>
        <taxon>Fungi</taxon>
        <taxon>Dikarya</taxon>
        <taxon>Ascomycota</taxon>
        <taxon>Pezizomycotina</taxon>
        <taxon>Dothideomycetes</taxon>
        <taxon>Pleosporomycetidae</taxon>
        <taxon>Pleosporales</taxon>
        <taxon>Pleosporineae</taxon>
        <taxon>Didymellaceae</taxon>
        <taxon>Macroventuria</taxon>
    </lineage>
</organism>